<sequence length="38" mass="4749">MDEQQRQSQNLRVVKRIEFRQQRYTSRMRTAQHCSQKP</sequence>
<reference evidence="1 2" key="1">
    <citation type="journal article" date="2013" name="Front. Microbiol.">
        <title>Comparative genomic analyses of the cyanobacterium, Lyngbya aestuarii BL J, a powerful hydrogen producer.</title>
        <authorList>
            <person name="Kothari A."/>
            <person name="Vaughn M."/>
            <person name="Garcia-Pichel F."/>
        </authorList>
    </citation>
    <scope>NUCLEOTIDE SEQUENCE [LARGE SCALE GENOMIC DNA]</scope>
    <source>
        <strain evidence="1 2">BL J</strain>
    </source>
</reference>
<accession>U7QAT2</accession>
<name>U7QAT2_9CYAN</name>
<organism evidence="1 2">
    <name type="scientific">Lyngbya aestuarii BL J</name>
    <dbReference type="NCBI Taxonomy" id="1348334"/>
    <lineage>
        <taxon>Bacteria</taxon>
        <taxon>Bacillati</taxon>
        <taxon>Cyanobacteriota</taxon>
        <taxon>Cyanophyceae</taxon>
        <taxon>Oscillatoriophycideae</taxon>
        <taxon>Oscillatoriales</taxon>
        <taxon>Microcoleaceae</taxon>
        <taxon>Lyngbya</taxon>
    </lineage>
</organism>
<gene>
    <name evidence="1" type="ORF">M595_5150</name>
</gene>
<dbReference type="EMBL" id="AUZM01000075">
    <property type="protein sequence ID" value="ERT04908.1"/>
    <property type="molecule type" value="Genomic_DNA"/>
</dbReference>
<keyword evidence="1" id="KW-0396">Initiation factor</keyword>
<comment type="caution">
    <text evidence="1">The sequence shown here is derived from an EMBL/GenBank/DDBJ whole genome shotgun (WGS) entry which is preliminary data.</text>
</comment>
<keyword evidence="2" id="KW-1185">Reference proteome</keyword>
<dbReference type="Proteomes" id="UP000017127">
    <property type="component" value="Unassembled WGS sequence"/>
</dbReference>
<dbReference type="GO" id="GO:0003743">
    <property type="term" value="F:translation initiation factor activity"/>
    <property type="evidence" value="ECO:0007669"/>
    <property type="project" value="UniProtKB-KW"/>
</dbReference>
<evidence type="ECO:0000313" key="2">
    <source>
        <dbReference type="Proteomes" id="UP000017127"/>
    </source>
</evidence>
<keyword evidence="1" id="KW-0648">Protein biosynthesis</keyword>
<dbReference type="AlphaFoldDB" id="U7QAT2"/>
<protein>
    <submittedName>
        <fullName evidence="1">Putative translation initiation factor IF-2</fullName>
    </submittedName>
</protein>
<evidence type="ECO:0000313" key="1">
    <source>
        <dbReference type="EMBL" id="ERT04908.1"/>
    </source>
</evidence>
<proteinExistence type="predicted"/>